<dbReference type="InterPro" id="IPR019734">
    <property type="entry name" value="TPR_rpt"/>
</dbReference>
<evidence type="ECO:0000313" key="3">
    <source>
        <dbReference type="Proteomes" id="UP000594463"/>
    </source>
</evidence>
<dbReference type="Gene3D" id="1.25.40.10">
    <property type="entry name" value="Tetratricopeptide repeat domain"/>
    <property type="match status" value="2"/>
</dbReference>
<keyword evidence="3" id="KW-1185">Reference proteome</keyword>
<organism evidence="2 3">
    <name type="scientific">Atribacter laminatus</name>
    <dbReference type="NCBI Taxonomy" id="2847778"/>
    <lineage>
        <taxon>Bacteria</taxon>
        <taxon>Pseudomonadati</taxon>
        <taxon>Atribacterota</taxon>
        <taxon>Atribacteria</taxon>
        <taxon>Atribacterales</taxon>
        <taxon>Atribacteraceae</taxon>
        <taxon>Atribacter</taxon>
    </lineage>
</organism>
<dbReference type="SUPFAM" id="SSF48452">
    <property type="entry name" value="TPR-like"/>
    <property type="match status" value="1"/>
</dbReference>
<dbReference type="Proteomes" id="UP000594463">
    <property type="component" value="Chromosome"/>
</dbReference>
<name>A0A7T1AJD7_ATRLM</name>
<feature type="signal peptide" evidence="1">
    <location>
        <begin position="1"/>
        <end position="24"/>
    </location>
</feature>
<dbReference type="InterPro" id="IPR011990">
    <property type="entry name" value="TPR-like_helical_dom_sf"/>
</dbReference>
<dbReference type="RefSeq" id="WP_218112225.1">
    <property type="nucleotide sequence ID" value="NZ_CP065383.1"/>
</dbReference>
<dbReference type="EMBL" id="CP065383">
    <property type="protein sequence ID" value="QPM66999.1"/>
    <property type="molecule type" value="Genomic_DNA"/>
</dbReference>
<proteinExistence type="predicted"/>
<dbReference type="Pfam" id="PF13432">
    <property type="entry name" value="TPR_16"/>
    <property type="match status" value="1"/>
</dbReference>
<gene>
    <name evidence="2" type="primary">lapB_1</name>
    <name evidence="2" type="ORF">RT761_00186</name>
</gene>
<accession>A0A7T1AJD7</accession>
<keyword evidence="1" id="KW-0732">Signal</keyword>
<sequence>MRNNLMTGFFILTLLLFFCSTSFALGAFDQAQIYLERGDVDRAIHTLKPLTSSSNEDELSQVVEVLYTLYSEKGQTQDAIEVLQIFIEKFPRTQLAYLYRYWIAKTEEESKKYQESLKLLQKIASEYPSDISDPYNIRQQAMEDIALHQEYYFGNYPAAIESYLMILTQYPAYEEKSRILLQVANCYEKTDQFDKAMESYQKIRFQETDPYYLDLAELRIEYLQSDPTWARKNAAILIKELRDAFEKKDLKTIESLAKKGDFWTGQMFSEFDIVSFSQIVQYFSTYLTQSPLQVHPAQKRENEYILKITSWGDPDFSTLYLYIVKGIYGWEWSKIVLSNPEIECQANNFGDT</sequence>
<protein>
    <submittedName>
        <fullName evidence="2">Lipopolysaccharide assembly protein B</fullName>
    </submittedName>
</protein>
<dbReference type="KEGG" id="alam:RT761_00186"/>
<evidence type="ECO:0000256" key="1">
    <source>
        <dbReference type="SAM" id="SignalP"/>
    </source>
</evidence>
<evidence type="ECO:0000313" key="2">
    <source>
        <dbReference type="EMBL" id="QPM66999.1"/>
    </source>
</evidence>
<feature type="chain" id="PRO_5031336270" evidence="1">
    <location>
        <begin position="25"/>
        <end position="352"/>
    </location>
</feature>
<dbReference type="AlphaFoldDB" id="A0A7T1AJD7"/>
<dbReference type="Pfam" id="PF13181">
    <property type="entry name" value="TPR_8"/>
    <property type="match status" value="1"/>
</dbReference>
<reference evidence="2 3" key="1">
    <citation type="journal article" date="2021" name="Nat. Commun.">
        <title>Isolation of a member of the candidate phylum Atribacteria reveals a unique cell membrane structure.</title>
        <authorList>
            <person name="Taiki K."/>
            <person name="Nobu M.K."/>
            <person name="Kusada H."/>
            <person name="Meng X.-Y."/>
            <person name="Hosoki N."/>
            <person name="Uematsu K."/>
            <person name="Yoshioka H."/>
            <person name="Kamagata Y."/>
            <person name="Tamaki H."/>
        </authorList>
    </citation>
    <scope>NUCLEOTIDE SEQUENCE [LARGE SCALE GENOMIC DNA]</scope>
    <source>
        <strain evidence="2 3">RT761</strain>
    </source>
</reference>